<dbReference type="Pfam" id="PF01149">
    <property type="entry name" value="Fapy_DNA_glyco"/>
    <property type="match status" value="1"/>
</dbReference>
<dbReference type="Proteomes" id="UP000264036">
    <property type="component" value="Unassembled WGS sequence"/>
</dbReference>
<protein>
    <recommendedName>
        <fullName evidence="15">Formamidopyrimidine-DNA glycosylase</fullName>
        <shortName evidence="15">Fapy-DNA glycosylase</shortName>
        <ecNumber evidence="15">3.2.2.23</ecNumber>
    </recommendedName>
    <alternativeName>
        <fullName evidence="15">DNA-(apurinic or apyrimidinic site) lyase MutM</fullName>
        <shortName evidence="15">AP lyase MutM</shortName>
        <ecNumber evidence="15">4.2.99.18</ecNumber>
    </alternativeName>
</protein>
<proteinExistence type="inferred from homology"/>
<dbReference type="EMBL" id="DOEK01000009">
    <property type="protein sequence ID" value="HBP28932.1"/>
    <property type="molecule type" value="Genomic_DNA"/>
</dbReference>
<dbReference type="SUPFAM" id="SSF81624">
    <property type="entry name" value="N-terminal domain of MutM-like DNA repair proteins"/>
    <property type="match status" value="1"/>
</dbReference>
<name>A0A356LDB1_9BURK</name>
<keyword evidence="4 15" id="KW-0479">Metal-binding</keyword>
<dbReference type="EC" id="3.2.2.23" evidence="15"/>
<dbReference type="GO" id="GO:0008270">
    <property type="term" value="F:zinc ion binding"/>
    <property type="evidence" value="ECO:0007669"/>
    <property type="project" value="UniProtKB-UniRule"/>
</dbReference>
<evidence type="ECO:0000256" key="5">
    <source>
        <dbReference type="ARBA" id="ARBA00022763"/>
    </source>
</evidence>
<evidence type="ECO:0000256" key="8">
    <source>
        <dbReference type="ARBA" id="ARBA00022833"/>
    </source>
</evidence>
<sequence length="275" mass="30502">MPELPEVETTRRGLDMIITGKRLLAVHVHEARMRWPVTPELNLILQGKQLLACERRGKYLLLRFEHGTLLVHLGMSGSLRHVQVGEFLRKHDHVEWCFDGVTVRLNDPRRFGAVLWHAHDAGPVAAHPLLAGLGVEPFEAAFTPHMLHAGLQGRSIAIKQALLGGQIVVGVGNIYASESLFAARIHPRTPANRISPARAQRLHAAILSTLEKALDSGGSTLRNYTGTQGEPGAYFEIHAAVYDRENQPCRSCGTPIRKIVQGQRATFFCPKCQRY</sequence>
<dbReference type="GO" id="GO:0034039">
    <property type="term" value="F:8-oxo-7,8-dihydroguanine DNA N-glycosylase activity"/>
    <property type="evidence" value="ECO:0007669"/>
    <property type="project" value="TreeGrafter"/>
</dbReference>
<comment type="catalytic activity">
    <reaction evidence="14 15">
        <text>2'-deoxyribonucleotide-(2'-deoxyribose 5'-phosphate)-2'-deoxyribonucleotide-DNA = a 3'-end 2'-deoxyribonucleotide-(2,3-dehydro-2,3-deoxyribose 5'-phosphate)-DNA + a 5'-end 5'-phospho-2'-deoxyribonucleoside-DNA + H(+)</text>
        <dbReference type="Rhea" id="RHEA:66592"/>
        <dbReference type="Rhea" id="RHEA-COMP:13180"/>
        <dbReference type="Rhea" id="RHEA-COMP:16897"/>
        <dbReference type="Rhea" id="RHEA-COMP:17067"/>
        <dbReference type="ChEBI" id="CHEBI:15378"/>
        <dbReference type="ChEBI" id="CHEBI:136412"/>
        <dbReference type="ChEBI" id="CHEBI:157695"/>
        <dbReference type="ChEBI" id="CHEBI:167181"/>
        <dbReference type="EC" id="4.2.99.18"/>
    </reaction>
</comment>
<feature type="active site" description="Proton donor; for beta-elimination activity" evidence="15">
    <location>
        <position position="58"/>
    </location>
</feature>
<evidence type="ECO:0000259" key="17">
    <source>
        <dbReference type="PROSITE" id="PS51068"/>
    </source>
</evidence>
<dbReference type="SMART" id="SM00898">
    <property type="entry name" value="Fapy_DNA_glyco"/>
    <property type="match status" value="1"/>
</dbReference>
<evidence type="ECO:0000313" key="19">
    <source>
        <dbReference type="Proteomes" id="UP000264036"/>
    </source>
</evidence>
<feature type="binding site" evidence="15">
    <location>
        <position position="109"/>
    </location>
    <ligand>
        <name>DNA</name>
        <dbReference type="ChEBI" id="CHEBI:16991"/>
    </ligand>
</feature>
<keyword evidence="9 15" id="KW-0238">DNA-binding</keyword>
<dbReference type="GO" id="GO:0140078">
    <property type="term" value="F:class I DNA-(apurinic or apyrimidinic site) endonuclease activity"/>
    <property type="evidence" value="ECO:0007669"/>
    <property type="project" value="UniProtKB-EC"/>
</dbReference>
<evidence type="ECO:0000256" key="1">
    <source>
        <dbReference type="ARBA" id="ARBA00001668"/>
    </source>
</evidence>
<evidence type="ECO:0000256" key="4">
    <source>
        <dbReference type="ARBA" id="ARBA00022723"/>
    </source>
</evidence>
<comment type="similarity">
    <text evidence="2 15">Belongs to the FPG family.</text>
</comment>
<evidence type="ECO:0000256" key="2">
    <source>
        <dbReference type="ARBA" id="ARBA00009409"/>
    </source>
</evidence>
<evidence type="ECO:0000256" key="9">
    <source>
        <dbReference type="ARBA" id="ARBA00023125"/>
    </source>
</evidence>
<keyword evidence="12 15" id="KW-0511">Multifunctional enzyme</keyword>
<dbReference type="SMART" id="SM01232">
    <property type="entry name" value="H2TH"/>
    <property type="match status" value="1"/>
</dbReference>
<keyword evidence="7 15" id="KW-0378">Hydrolase</keyword>
<gene>
    <name evidence="15" type="primary">mutM</name>
    <name evidence="15" type="synonym">fpg</name>
    <name evidence="18" type="ORF">DD666_05890</name>
</gene>
<dbReference type="FunFam" id="1.10.8.50:FF:000003">
    <property type="entry name" value="Formamidopyrimidine-DNA glycosylase"/>
    <property type="match status" value="1"/>
</dbReference>
<feature type="domain" description="Formamidopyrimidine-DNA glycosylase catalytic" evidence="17">
    <location>
        <begin position="2"/>
        <end position="112"/>
    </location>
</feature>
<dbReference type="InterPro" id="IPR020629">
    <property type="entry name" value="FPG_Glyclase"/>
</dbReference>
<dbReference type="PROSITE" id="PS01242">
    <property type="entry name" value="ZF_FPG_1"/>
    <property type="match status" value="1"/>
</dbReference>
<feature type="binding site" evidence="15">
    <location>
        <position position="91"/>
    </location>
    <ligand>
        <name>DNA</name>
        <dbReference type="ChEBI" id="CHEBI:16991"/>
    </ligand>
</feature>
<dbReference type="PANTHER" id="PTHR22993">
    <property type="entry name" value="FORMAMIDOPYRIMIDINE-DNA GLYCOSYLASE"/>
    <property type="match status" value="1"/>
</dbReference>
<evidence type="ECO:0000256" key="7">
    <source>
        <dbReference type="ARBA" id="ARBA00022801"/>
    </source>
</evidence>
<reference evidence="18 19" key="1">
    <citation type="journal article" date="2018" name="Nat. Biotechnol.">
        <title>A standardized bacterial taxonomy based on genome phylogeny substantially revises the tree of life.</title>
        <authorList>
            <person name="Parks D.H."/>
            <person name="Chuvochina M."/>
            <person name="Waite D.W."/>
            <person name="Rinke C."/>
            <person name="Skarshewski A."/>
            <person name="Chaumeil P.A."/>
            <person name="Hugenholtz P."/>
        </authorList>
    </citation>
    <scope>NUCLEOTIDE SEQUENCE [LARGE SCALE GENOMIC DNA]</scope>
    <source>
        <strain evidence="18">UBA10707</strain>
    </source>
</reference>
<dbReference type="AlphaFoldDB" id="A0A356LDB1"/>
<evidence type="ECO:0000256" key="13">
    <source>
        <dbReference type="ARBA" id="ARBA00023295"/>
    </source>
</evidence>
<dbReference type="InterPro" id="IPR000214">
    <property type="entry name" value="Znf_DNA_glyclase/AP_lyase"/>
</dbReference>
<feature type="active site" description="Schiff-base intermediate with DNA" evidence="15">
    <location>
        <position position="2"/>
    </location>
</feature>
<keyword evidence="10 15" id="KW-0234">DNA repair</keyword>
<dbReference type="InterPro" id="IPR010979">
    <property type="entry name" value="Ribosomal_uS13-like_H2TH"/>
</dbReference>
<evidence type="ECO:0000259" key="16">
    <source>
        <dbReference type="PROSITE" id="PS51066"/>
    </source>
</evidence>
<feature type="domain" description="FPG-type" evidence="16">
    <location>
        <begin position="240"/>
        <end position="274"/>
    </location>
</feature>
<dbReference type="HAMAP" id="MF_00103">
    <property type="entry name" value="Fapy_DNA_glycosyl"/>
    <property type="match status" value="1"/>
</dbReference>
<feature type="active site" description="Proton donor" evidence="15">
    <location>
        <position position="3"/>
    </location>
</feature>
<comment type="caution">
    <text evidence="18">The sequence shown here is derived from an EMBL/GenBank/DDBJ whole genome shotgun (WGS) entry which is preliminary data.</text>
</comment>
<dbReference type="Pfam" id="PF06831">
    <property type="entry name" value="H2TH"/>
    <property type="match status" value="1"/>
</dbReference>
<dbReference type="InterPro" id="IPR012319">
    <property type="entry name" value="FPG_cat"/>
</dbReference>
<evidence type="ECO:0000256" key="12">
    <source>
        <dbReference type="ARBA" id="ARBA00023268"/>
    </source>
</evidence>
<keyword evidence="13 15" id="KW-0326">Glycosidase</keyword>
<dbReference type="Gene3D" id="1.10.8.50">
    <property type="match status" value="1"/>
</dbReference>
<evidence type="ECO:0000256" key="6">
    <source>
        <dbReference type="ARBA" id="ARBA00022771"/>
    </source>
</evidence>
<comment type="cofactor">
    <cofactor evidence="15">
        <name>Zn(2+)</name>
        <dbReference type="ChEBI" id="CHEBI:29105"/>
    </cofactor>
    <text evidence="15">Binds 1 zinc ion per subunit.</text>
</comment>
<evidence type="ECO:0000256" key="15">
    <source>
        <dbReference type="HAMAP-Rule" id="MF_00103"/>
    </source>
</evidence>
<keyword evidence="6 15" id="KW-0863">Zinc-finger</keyword>
<keyword evidence="5 15" id="KW-0227">DNA damage</keyword>
<dbReference type="Gene3D" id="3.20.190.10">
    <property type="entry name" value="MutM-like, N-terminal"/>
    <property type="match status" value="1"/>
</dbReference>
<keyword evidence="11 15" id="KW-0456">Lyase</keyword>
<dbReference type="NCBIfam" id="TIGR00577">
    <property type="entry name" value="fpg"/>
    <property type="match status" value="1"/>
</dbReference>
<evidence type="ECO:0000256" key="11">
    <source>
        <dbReference type="ARBA" id="ARBA00023239"/>
    </source>
</evidence>
<feature type="binding site" evidence="15">
    <location>
        <position position="154"/>
    </location>
    <ligand>
        <name>DNA</name>
        <dbReference type="ChEBI" id="CHEBI:16991"/>
    </ligand>
</feature>
<comment type="function">
    <text evidence="15">Involved in base excision repair of DNA damaged by oxidation or by mutagenic agents. Acts as DNA glycosylase that recognizes and removes damaged bases. Has a preference for oxidized purines, such as 7,8-dihydro-8-oxoguanine (8-oxoG). Has AP (apurinic/apyrimidinic) lyase activity and introduces nicks in the DNA strand. Cleaves the DNA backbone by beta-delta elimination to generate a single-strand break at the site of the removed base with both 3'- and 5'-phosphates.</text>
</comment>
<dbReference type="InterPro" id="IPR035937">
    <property type="entry name" value="FPG_N"/>
</dbReference>
<dbReference type="PROSITE" id="PS51066">
    <property type="entry name" value="ZF_FPG_2"/>
    <property type="match status" value="1"/>
</dbReference>
<dbReference type="InterPro" id="IPR010663">
    <property type="entry name" value="Znf_FPG/IleRS"/>
</dbReference>
<dbReference type="Pfam" id="PF06827">
    <property type="entry name" value="zf-FPG_IleRS"/>
    <property type="match status" value="1"/>
</dbReference>
<evidence type="ECO:0000256" key="3">
    <source>
        <dbReference type="ARBA" id="ARBA00011245"/>
    </source>
</evidence>
<organism evidence="18 19">
    <name type="scientific">Advenella kashmirensis</name>
    <dbReference type="NCBI Taxonomy" id="310575"/>
    <lineage>
        <taxon>Bacteria</taxon>
        <taxon>Pseudomonadati</taxon>
        <taxon>Pseudomonadota</taxon>
        <taxon>Betaproteobacteria</taxon>
        <taxon>Burkholderiales</taxon>
        <taxon>Alcaligenaceae</taxon>
    </lineage>
</organism>
<dbReference type="InterPro" id="IPR015886">
    <property type="entry name" value="H2TH_FPG"/>
</dbReference>
<comment type="subunit">
    <text evidence="3 15">Monomer.</text>
</comment>
<dbReference type="SUPFAM" id="SSF46946">
    <property type="entry name" value="S13-like H2TH domain"/>
    <property type="match status" value="1"/>
</dbReference>
<dbReference type="CDD" id="cd08966">
    <property type="entry name" value="EcFpg-like_N"/>
    <property type="match status" value="1"/>
</dbReference>
<keyword evidence="8 15" id="KW-0862">Zinc</keyword>
<evidence type="ECO:0000256" key="14">
    <source>
        <dbReference type="ARBA" id="ARBA00044632"/>
    </source>
</evidence>
<evidence type="ECO:0000313" key="18">
    <source>
        <dbReference type="EMBL" id="HBP28932.1"/>
    </source>
</evidence>
<feature type="active site" description="Proton donor; for delta-elimination activity" evidence="15">
    <location>
        <position position="264"/>
    </location>
</feature>
<accession>A0A356LDB1</accession>
<dbReference type="GO" id="GO:0006284">
    <property type="term" value="P:base-excision repair"/>
    <property type="evidence" value="ECO:0007669"/>
    <property type="project" value="InterPro"/>
</dbReference>
<dbReference type="SUPFAM" id="SSF57716">
    <property type="entry name" value="Glucocorticoid receptor-like (DNA-binding domain)"/>
    <property type="match status" value="1"/>
</dbReference>
<evidence type="ECO:0000256" key="10">
    <source>
        <dbReference type="ARBA" id="ARBA00023204"/>
    </source>
</evidence>
<dbReference type="InterPro" id="IPR015887">
    <property type="entry name" value="DNA_glyclase_Znf_dom_DNA_BS"/>
</dbReference>
<dbReference type="GO" id="GO:0003684">
    <property type="term" value="F:damaged DNA binding"/>
    <property type="evidence" value="ECO:0007669"/>
    <property type="project" value="InterPro"/>
</dbReference>
<dbReference type="PROSITE" id="PS51068">
    <property type="entry name" value="FPG_CAT"/>
    <property type="match status" value="1"/>
</dbReference>
<dbReference type="PANTHER" id="PTHR22993:SF9">
    <property type="entry name" value="FORMAMIDOPYRIMIDINE-DNA GLYCOSYLASE"/>
    <property type="match status" value="1"/>
</dbReference>
<dbReference type="NCBIfam" id="NF002211">
    <property type="entry name" value="PRK01103.1"/>
    <property type="match status" value="1"/>
</dbReference>
<dbReference type="EC" id="4.2.99.18" evidence="15"/>
<comment type="catalytic activity">
    <reaction evidence="1 15">
        <text>Hydrolysis of DNA containing ring-opened 7-methylguanine residues, releasing 2,6-diamino-4-hydroxy-5-(N-methyl)formamidopyrimidine.</text>
        <dbReference type="EC" id="3.2.2.23"/>
    </reaction>
</comment>